<dbReference type="RefSeq" id="WP_184835366.1">
    <property type="nucleotide sequence ID" value="NZ_JACHMN010000002.1"/>
</dbReference>
<dbReference type="SUPFAM" id="SSF55729">
    <property type="entry name" value="Acyl-CoA N-acyltransferases (Nat)"/>
    <property type="match status" value="1"/>
</dbReference>
<organism evidence="2 3">
    <name type="scientific">Allocatelliglobosispora scoriae</name>
    <dbReference type="NCBI Taxonomy" id="643052"/>
    <lineage>
        <taxon>Bacteria</taxon>
        <taxon>Bacillati</taxon>
        <taxon>Actinomycetota</taxon>
        <taxon>Actinomycetes</taxon>
        <taxon>Micromonosporales</taxon>
        <taxon>Micromonosporaceae</taxon>
        <taxon>Allocatelliglobosispora</taxon>
    </lineage>
</organism>
<gene>
    <name evidence="2" type="ORF">F4553_002393</name>
</gene>
<keyword evidence="3" id="KW-1185">Reference proteome</keyword>
<dbReference type="Gene3D" id="3.40.630.30">
    <property type="match status" value="1"/>
</dbReference>
<dbReference type="EMBL" id="JACHMN010000002">
    <property type="protein sequence ID" value="MBB5869014.1"/>
    <property type="molecule type" value="Genomic_DNA"/>
</dbReference>
<accession>A0A841BL48</accession>
<protein>
    <submittedName>
        <fullName evidence="2">GNAT superfamily N-acetyltransferase</fullName>
    </submittedName>
</protein>
<evidence type="ECO:0000259" key="1">
    <source>
        <dbReference type="PROSITE" id="PS51186"/>
    </source>
</evidence>
<dbReference type="AlphaFoldDB" id="A0A841BL48"/>
<dbReference type="PANTHER" id="PTHR42791">
    <property type="entry name" value="GNAT FAMILY ACETYLTRANSFERASE"/>
    <property type="match status" value="1"/>
</dbReference>
<dbReference type="GO" id="GO:0016747">
    <property type="term" value="F:acyltransferase activity, transferring groups other than amino-acyl groups"/>
    <property type="evidence" value="ECO:0007669"/>
    <property type="project" value="InterPro"/>
</dbReference>
<dbReference type="CDD" id="cd04301">
    <property type="entry name" value="NAT_SF"/>
    <property type="match status" value="1"/>
</dbReference>
<dbReference type="PANTHER" id="PTHR42791:SF1">
    <property type="entry name" value="N-ACETYLTRANSFERASE DOMAIN-CONTAINING PROTEIN"/>
    <property type="match status" value="1"/>
</dbReference>
<reference evidence="2 3" key="1">
    <citation type="submission" date="2020-08" db="EMBL/GenBank/DDBJ databases">
        <title>Sequencing the genomes of 1000 actinobacteria strains.</title>
        <authorList>
            <person name="Klenk H.-P."/>
        </authorList>
    </citation>
    <scope>NUCLEOTIDE SEQUENCE [LARGE SCALE GENOMIC DNA]</scope>
    <source>
        <strain evidence="2 3">DSM 45362</strain>
    </source>
</reference>
<dbReference type="InterPro" id="IPR016181">
    <property type="entry name" value="Acyl_CoA_acyltransferase"/>
</dbReference>
<dbReference type="InterPro" id="IPR052523">
    <property type="entry name" value="Trichothecene_AcTrans"/>
</dbReference>
<comment type="caution">
    <text evidence="2">The sequence shown here is derived from an EMBL/GenBank/DDBJ whole genome shotgun (WGS) entry which is preliminary data.</text>
</comment>
<name>A0A841BL48_9ACTN</name>
<feature type="domain" description="N-acetyltransferase" evidence="1">
    <location>
        <begin position="5"/>
        <end position="199"/>
    </location>
</feature>
<keyword evidence="2" id="KW-0808">Transferase</keyword>
<evidence type="ECO:0000313" key="3">
    <source>
        <dbReference type="Proteomes" id="UP000587527"/>
    </source>
</evidence>
<evidence type="ECO:0000313" key="2">
    <source>
        <dbReference type="EMBL" id="MBB5869014.1"/>
    </source>
</evidence>
<dbReference type="Pfam" id="PF13508">
    <property type="entry name" value="Acetyltransf_7"/>
    <property type="match status" value="1"/>
</dbReference>
<dbReference type="Proteomes" id="UP000587527">
    <property type="component" value="Unassembled WGS sequence"/>
</dbReference>
<sequence length="199" mass="22151">MTESVLVRRATPADAADLATMMSEAFMADPVATWVFPETDMRRKLHPAFFRIFVDLAIAEGVALTTDDLAGVTLWYAFDPAHEPDDPEPFRDLFREALDPYHADRFLVLDDLMGGNHPHHAAHDYLGFAAVDPDRQGQGIGAALISHRLAELSADLPAYVEASCERNARLYARHGFQHRSPQLTLPDGPTIHPMWRPAP</sequence>
<proteinExistence type="predicted"/>
<dbReference type="InterPro" id="IPR000182">
    <property type="entry name" value="GNAT_dom"/>
</dbReference>
<dbReference type="PROSITE" id="PS51186">
    <property type="entry name" value="GNAT"/>
    <property type="match status" value="1"/>
</dbReference>